<proteinExistence type="inferred from homology"/>
<reference evidence="3 4" key="1">
    <citation type="journal article" date="2014" name="BMC Genomics">
        <title>Comparison of environmental and isolate Sulfobacillus genomes reveals diverse carbon, sulfur, nitrogen, and hydrogen metabolisms.</title>
        <authorList>
            <person name="Justice N.B."/>
            <person name="Norman A."/>
            <person name="Brown C.T."/>
            <person name="Singh A."/>
            <person name="Thomas B.C."/>
            <person name="Banfield J.F."/>
        </authorList>
    </citation>
    <scope>NUCLEOTIDE SEQUENCE [LARGE SCALE GENOMIC DNA]</scope>
    <source>
        <strain evidence="3">AMDSBA3</strain>
    </source>
</reference>
<evidence type="ECO:0000313" key="3">
    <source>
        <dbReference type="EMBL" id="PSR23158.1"/>
    </source>
</evidence>
<dbReference type="InterPro" id="IPR029045">
    <property type="entry name" value="ClpP/crotonase-like_dom_sf"/>
</dbReference>
<dbReference type="EMBL" id="PXYV01000008">
    <property type="protein sequence ID" value="PSR23158.1"/>
    <property type="molecule type" value="Genomic_DNA"/>
</dbReference>
<dbReference type="AlphaFoldDB" id="A0A2T2WLP4"/>
<name>A0A2T2WLP4_9FIRM</name>
<sequence length="261" mass="28749">MSYQSIDYEVQDHIATIALNRPETLNALTNGMMAEIVDALKQVERNRDVRTLVLTGRGRGFCSGQDLKALGEKPAERDIAEHLDRYYHPLIKRLANLEKPTIAMVNGVAAGAGMSLALACDLRIAVVGVRFSQTFVRIGLVPDSGSSYFLPRLIGPARALEMAMTGMMVDDETALQWGLINRLVTDEQLQKETYDLARTLASGPPLALGMIKREMAYGASHGLDQVLEREKDFQVRAAQTADHQTAVEAFFAKKSPVFRGQ</sequence>
<accession>A0A2T2WLP4</accession>
<dbReference type="PANTHER" id="PTHR43459">
    <property type="entry name" value="ENOYL-COA HYDRATASE"/>
    <property type="match status" value="1"/>
</dbReference>
<gene>
    <name evidence="3" type="ORF">C7B45_04270</name>
</gene>
<comment type="caution">
    <text evidence="3">The sequence shown here is derived from an EMBL/GenBank/DDBJ whole genome shotgun (WGS) entry which is preliminary data.</text>
</comment>
<dbReference type="InterPro" id="IPR014748">
    <property type="entry name" value="Enoyl-CoA_hydra_C"/>
</dbReference>
<dbReference type="PANTHER" id="PTHR43459:SF1">
    <property type="entry name" value="EG:BACN32G11.4 PROTEIN"/>
    <property type="match status" value="1"/>
</dbReference>
<dbReference type="InterPro" id="IPR018376">
    <property type="entry name" value="Enoyl-CoA_hyd/isom_CS"/>
</dbReference>
<dbReference type="PROSITE" id="PS00166">
    <property type="entry name" value="ENOYL_COA_HYDRATASE"/>
    <property type="match status" value="1"/>
</dbReference>
<dbReference type="Gene3D" id="3.90.226.10">
    <property type="entry name" value="2-enoyl-CoA Hydratase, Chain A, domain 1"/>
    <property type="match status" value="1"/>
</dbReference>
<dbReference type="Pfam" id="PF00378">
    <property type="entry name" value="ECH_1"/>
    <property type="match status" value="1"/>
</dbReference>
<organism evidence="3 4">
    <name type="scientific">Sulfobacillus acidophilus</name>
    <dbReference type="NCBI Taxonomy" id="53633"/>
    <lineage>
        <taxon>Bacteria</taxon>
        <taxon>Bacillati</taxon>
        <taxon>Bacillota</taxon>
        <taxon>Clostridia</taxon>
        <taxon>Eubacteriales</taxon>
        <taxon>Clostridiales Family XVII. Incertae Sedis</taxon>
        <taxon>Sulfobacillus</taxon>
    </lineage>
</organism>
<dbReference type="Gene3D" id="1.10.12.10">
    <property type="entry name" value="Lyase 2-enoyl-coa Hydratase, Chain A, domain 2"/>
    <property type="match status" value="1"/>
</dbReference>
<dbReference type="CDD" id="cd06558">
    <property type="entry name" value="crotonase-like"/>
    <property type="match status" value="1"/>
</dbReference>
<evidence type="ECO:0000256" key="1">
    <source>
        <dbReference type="ARBA" id="ARBA00005254"/>
    </source>
</evidence>
<dbReference type="GO" id="GO:0003824">
    <property type="term" value="F:catalytic activity"/>
    <property type="evidence" value="ECO:0007669"/>
    <property type="project" value="InterPro"/>
</dbReference>
<dbReference type="Proteomes" id="UP000241848">
    <property type="component" value="Unassembled WGS sequence"/>
</dbReference>
<comment type="similarity">
    <text evidence="1 2">Belongs to the enoyl-CoA hydratase/isomerase family.</text>
</comment>
<dbReference type="SUPFAM" id="SSF52096">
    <property type="entry name" value="ClpP/crotonase"/>
    <property type="match status" value="1"/>
</dbReference>
<dbReference type="InterPro" id="IPR001753">
    <property type="entry name" value="Enoyl-CoA_hydra/iso"/>
</dbReference>
<protein>
    <submittedName>
        <fullName evidence="3">Enoyl-CoA hydratase</fullName>
    </submittedName>
</protein>
<evidence type="ECO:0000313" key="4">
    <source>
        <dbReference type="Proteomes" id="UP000241848"/>
    </source>
</evidence>
<evidence type="ECO:0000256" key="2">
    <source>
        <dbReference type="RuleBase" id="RU003707"/>
    </source>
</evidence>